<evidence type="ECO:0000256" key="1">
    <source>
        <dbReference type="SAM" id="Phobius"/>
    </source>
</evidence>
<reference evidence="3" key="1">
    <citation type="submission" date="2017-11" db="EMBL/GenBank/DDBJ databases">
        <title>Phenotypic and genomic properties of facultatively anaerobic sulfur-reducing natronoarchaea from hypersaline soda lakes.</title>
        <authorList>
            <person name="Sorokin D.Y."/>
            <person name="Kublanov I.V."/>
            <person name="Roman P."/>
            <person name="Sinninghe Damste J.S."/>
            <person name="Golyshin P.N."/>
            <person name="Rojo D."/>
            <person name="Ciordia S."/>
            <person name="Mena M.D.C."/>
            <person name="Ferrer M."/>
            <person name="Messina E."/>
            <person name="Smedile F."/>
            <person name="La Spada G."/>
            <person name="La Cono V."/>
            <person name="Yakimov M.M."/>
        </authorList>
    </citation>
    <scope>NUCLEOTIDE SEQUENCE [LARGE SCALE GENOMIC DNA]</scope>
    <source>
        <strain evidence="3">AArc-Sl</strain>
    </source>
</reference>
<dbReference type="InterPro" id="IPR055690">
    <property type="entry name" value="DUF7266"/>
</dbReference>
<dbReference type="EMBL" id="CP025066">
    <property type="protein sequence ID" value="AUX08976.1"/>
    <property type="molecule type" value="Genomic_DNA"/>
</dbReference>
<gene>
    <name evidence="2" type="ORF">AArcSl_1345</name>
</gene>
<feature type="transmembrane region" description="Helical" evidence="1">
    <location>
        <begin position="20"/>
        <end position="40"/>
    </location>
</feature>
<keyword evidence="3" id="KW-1185">Reference proteome</keyword>
<dbReference type="KEGG" id="hdf:AArcSl_1345"/>
<sequence length="169" mass="18356">MHRRRERTDRATTAVVGKTLEAAIVVLFVGLLTTTLHAGIAPTYERAAGEEVADRVLVAASDEIERAAPPDRQGTERYGLEMERRVDLPPRIASGNYRVTADGTTLRLEHPETEIETAAELAVPASVTDVTGTWRSGAETILVIEAERGEETTHGDGETIGVTIRLVNR</sequence>
<keyword evidence="1" id="KW-0472">Membrane</keyword>
<accession>A0A343TIQ4</accession>
<dbReference type="AlphaFoldDB" id="A0A343TIQ4"/>
<evidence type="ECO:0000313" key="2">
    <source>
        <dbReference type="EMBL" id="AUX08976.1"/>
    </source>
</evidence>
<keyword evidence="1" id="KW-1133">Transmembrane helix</keyword>
<proteinExistence type="predicted"/>
<evidence type="ECO:0008006" key="4">
    <source>
        <dbReference type="Google" id="ProtNLM"/>
    </source>
</evidence>
<name>A0A343TIQ4_9EURY</name>
<organism evidence="2 3">
    <name type="scientific">Halalkaliarchaeum desulfuricum</name>
    <dbReference type="NCBI Taxonomy" id="2055893"/>
    <lineage>
        <taxon>Archaea</taxon>
        <taxon>Methanobacteriati</taxon>
        <taxon>Methanobacteriota</taxon>
        <taxon>Stenosarchaea group</taxon>
        <taxon>Halobacteria</taxon>
        <taxon>Halobacteriales</taxon>
        <taxon>Haloferacaceae</taxon>
        <taxon>Halalkaliarchaeum</taxon>
    </lineage>
</organism>
<dbReference type="Proteomes" id="UP000263012">
    <property type="component" value="Chromosome"/>
</dbReference>
<keyword evidence="1" id="KW-0812">Transmembrane</keyword>
<evidence type="ECO:0000313" key="3">
    <source>
        <dbReference type="Proteomes" id="UP000263012"/>
    </source>
</evidence>
<protein>
    <recommendedName>
        <fullName evidence="4">Pilin/flagellin</fullName>
    </recommendedName>
</protein>
<dbReference type="Pfam" id="PF23928">
    <property type="entry name" value="DUF7266"/>
    <property type="match status" value="1"/>
</dbReference>